<keyword evidence="1" id="KW-0812">Transmembrane</keyword>
<dbReference type="RefSeq" id="WP_160935701.1">
    <property type="nucleotide sequence ID" value="NZ_SNVJ01000003.1"/>
</dbReference>
<dbReference type="AlphaFoldDB" id="A0A845BB27"/>
<comment type="caution">
    <text evidence="2">The sequence shown here is derived from an EMBL/GenBank/DDBJ whole genome shotgun (WGS) entry which is preliminary data.</text>
</comment>
<keyword evidence="1" id="KW-0472">Membrane</keyword>
<dbReference type="EMBL" id="SNVJ01000003">
    <property type="protein sequence ID" value="MXP62572.1"/>
    <property type="molecule type" value="Genomic_DNA"/>
</dbReference>
<reference evidence="2 3" key="1">
    <citation type="submission" date="2019-03" db="EMBL/GenBank/DDBJ databases">
        <title>Roseomonas sp. a novel Roseomonas species isolated from Sea whip Gorgonian.</title>
        <authorList>
            <person name="Li F."/>
            <person name="Pan X."/>
            <person name="Huang S."/>
            <person name="Li Z."/>
            <person name="Meng B."/>
        </authorList>
    </citation>
    <scope>NUCLEOTIDE SEQUENCE [LARGE SCALE GENOMIC DNA]</scope>
    <source>
        <strain evidence="2 3">M0104</strain>
    </source>
</reference>
<gene>
    <name evidence="2" type="ORF">E0493_04290</name>
</gene>
<accession>A0A845BB27</accession>
<organism evidence="2 3">
    <name type="scientific">Teichococcus coralli</name>
    <dbReference type="NCBI Taxonomy" id="2545983"/>
    <lineage>
        <taxon>Bacteria</taxon>
        <taxon>Pseudomonadati</taxon>
        <taxon>Pseudomonadota</taxon>
        <taxon>Alphaproteobacteria</taxon>
        <taxon>Acetobacterales</taxon>
        <taxon>Roseomonadaceae</taxon>
        <taxon>Roseomonas</taxon>
    </lineage>
</organism>
<dbReference type="Proteomes" id="UP000460715">
    <property type="component" value="Unassembled WGS sequence"/>
</dbReference>
<evidence type="ECO:0000256" key="1">
    <source>
        <dbReference type="SAM" id="Phobius"/>
    </source>
</evidence>
<evidence type="ECO:0000313" key="3">
    <source>
        <dbReference type="Proteomes" id="UP000460715"/>
    </source>
</evidence>
<keyword evidence="1" id="KW-1133">Transmembrane helix</keyword>
<name>A0A845BB27_9PROT</name>
<keyword evidence="3" id="KW-1185">Reference proteome</keyword>
<sequence length="128" mass="13989">MPNKLTERRSRIDLRSWLILGVGLGAAAFLVLAMGGLYALYRWTQAPMTYEPPRQFPQPRLEANPAASLATFRAAQRAELEGGPQPDGTLRLSIEQAMETIARRGAQAYAPLQAPPAAPLPVRPEAVR</sequence>
<proteinExistence type="predicted"/>
<protein>
    <submittedName>
        <fullName evidence="2">Uncharacterized protein</fullName>
    </submittedName>
</protein>
<feature type="transmembrane region" description="Helical" evidence="1">
    <location>
        <begin position="17"/>
        <end position="41"/>
    </location>
</feature>
<evidence type="ECO:0000313" key="2">
    <source>
        <dbReference type="EMBL" id="MXP62572.1"/>
    </source>
</evidence>